<evidence type="ECO:0000313" key="3">
    <source>
        <dbReference type="Proteomes" id="UP000268844"/>
    </source>
</evidence>
<gene>
    <name evidence="2" type="ORF">DEVEQU_03910</name>
</gene>
<reference evidence="2 3" key="1">
    <citation type="submission" date="2018-12" db="EMBL/GenBank/DDBJ databases">
        <authorList>
            <person name="Criscuolo A."/>
        </authorList>
    </citation>
    <scope>NUCLEOTIDE SEQUENCE [LARGE SCALE GENOMIC DNA]</scope>
    <source>
        <strain evidence="2">ACIP1116281</strain>
    </source>
</reference>
<protein>
    <recommendedName>
        <fullName evidence="4">PDZ domain-containing protein</fullName>
    </recommendedName>
</protein>
<evidence type="ECO:0000313" key="2">
    <source>
        <dbReference type="EMBL" id="VDS06745.1"/>
    </source>
</evidence>
<dbReference type="RefSeq" id="WP_126152257.1">
    <property type="nucleotide sequence ID" value="NZ_JBHTMH010000001.1"/>
</dbReference>
<dbReference type="AlphaFoldDB" id="A0A3S4CFD0"/>
<dbReference type="Proteomes" id="UP000268844">
    <property type="component" value="Unassembled WGS sequence"/>
</dbReference>
<feature type="signal peptide" evidence="1">
    <location>
        <begin position="1"/>
        <end position="22"/>
    </location>
</feature>
<organism evidence="2 3">
    <name type="scientific">Devosia equisanguinis</name>
    <dbReference type="NCBI Taxonomy" id="2490941"/>
    <lineage>
        <taxon>Bacteria</taxon>
        <taxon>Pseudomonadati</taxon>
        <taxon>Pseudomonadota</taxon>
        <taxon>Alphaproteobacteria</taxon>
        <taxon>Hyphomicrobiales</taxon>
        <taxon>Devosiaceae</taxon>
        <taxon>Devosia</taxon>
    </lineage>
</organism>
<dbReference type="EMBL" id="UZWD01000071">
    <property type="protein sequence ID" value="VDS06745.1"/>
    <property type="molecule type" value="Genomic_DNA"/>
</dbReference>
<evidence type="ECO:0008006" key="4">
    <source>
        <dbReference type="Google" id="ProtNLM"/>
    </source>
</evidence>
<keyword evidence="3" id="KW-1185">Reference proteome</keyword>
<feature type="chain" id="PRO_5018571692" description="PDZ domain-containing protein" evidence="1">
    <location>
        <begin position="23"/>
        <end position="217"/>
    </location>
</feature>
<name>A0A3S4CFD0_9HYPH</name>
<accession>A0A3S4CFD0</accession>
<keyword evidence="1" id="KW-0732">Signal</keyword>
<proteinExistence type="predicted"/>
<evidence type="ECO:0000256" key="1">
    <source>
        <dbReference type="SAM" id="SignalP"/>
    </source>
</evidence>
<dbReference type="OrthoDB" id="1144014at2"/>
<sequence length="217" mass="22996">MLARLSLIALATALLAAAPVAAKDKVKAADSDTLACAGVYGPESNEALVKETFGAENVVTGMVYGPEGIEMIATTVYPDDPERKMEFGWFDDENLTYLSYVELSPSQAAPGGVKLGMSVADVVALNGQPFIVGGFWWDYGGYANIESGTLAGEQEGGCYISIRFSPEEDYPADLDVTAIAGEVQVPSDEPLLAKLDTRVGVLSVGYAWPDALPQPEY</sequence>